<evidence type="ECO:0000256" key="1">
    <source>
        <dbReference type="ARBA" id="ARBA00022785"/>
    </source>
</evidence>
<dbReference type="InterPro" id="IPR014729">
    <property type="entry name" value="Rossmann-like_a/b/a_fold"/>
</dbReference>
<dbReference type="Gene3D" id="3.40.50.620">
    <property type="entry name" value="HUPs"/>
    <property type="match status" value="1"/>
</dbReference>
<evidence type="ECO:0000313" key="2">
    <source>
        <dbReference type="EMBL" id="VFK31049.1"/>
    </source>
</evidence>
<sequence length="405" mass="47356">MNKMKAIEKAMKINYYLYRYVWPIYRVFVKGSLSKRCSLCALNEKIVEIRNDGICEICQEEGTSSAEQMTGSGGDAVQEKEMDVLLTATQGKGSGLYDAIFLFSGGKDSTYILNKLKNQYKGLRILALTVDNGFRSPIGKQNAEKICAHLNVDHMEMRPYRIFKRLYRFGFEHLSHHGFVCTDFWEGELFQDIARNFAAQMDIPLVMLGYTPEQIAFLPKEFDNYDLYGAKDFQFRQTWKFTRERFLDIALRDIFTEEEMRYWWDASQWPEDRIPTMVFPFQAWGYSKTHIITEVVSLLHDVLDEADTNLMLTNDIYVALGIYLDYRIFGYSPMYEKEFARYVRTGRDDSKQNRNLWEFIEYASLKYKWALDSVDIEVCLDKLGLTKSALDEIIGKSKKHLDGKR</sequence>
<gene>
    <name evidence="2" type="ORF">BECKMB1821G_GA0114241_10764</name>
    <name evidence="4" type="ORF">BECKMB1821H_GA0114242_11184</name>
    <name evidence="3" type="ORF">BECKMB1821I_GA0114274_11174</name>
</gene>
<name>A0A451BG61_9GAMM</name>
<dbReference type="EMBL" id="CAADFO010000076">
    <property type="protein sequence ID" value="VFK31049.1"/>
    <property type="molecule type" value="Genomic_DNA"/>
</dbReference>
<evidence type="ECO:0000313" key="4">
    <source>
        <dbReference type="EMBL" id="VFK77279.1"/>
    </source>
</evidence>
<dbReference type="AlphaFoldDB" id="A0A451BG61"/>
<dbReference type="EMBL" id="CAADGH010000118">
    <property type="protein sequence ID" value="VFK77279.1"/>
    <property type="molecule type" value="Genomic_DNA"/>
</dbReference>
<proteinExistence type="predicted"/>
<dbReference type="InterPro" id="IPR018317">
    <property type="entry name" value="QueC"/>
</dbReference>
<dbReference type="GO" id="GO:0008616">
    <property type="term" value="P:tRNA queuosine(34) biosynthetic process"/>
    <property type="evidence" value="ECO:0007669"/>
    <property type="project" value="UniProtKB-KW"/>
</dbReference>
<evidence type="ECO:0000313" key="3">
    <source>
        <dbReference type="EMBL" id="VFK35417.1"/>
    </source>
</evidence>
<keyword evidence="1" id="KW-0671">Queuosine biosynthesis</keyword>
<reference evidence="4" key="1">
    <citation type="submission" date="2019-02" db="EMBL/GenBank/DDBJ databases">
        <authorList>
            <person name="Gruber-Vodicka R. H."/>
            <person name="Seah K. B. B."/>
        </authorList>
    </citation>
    <scope>NUCLEOTIDE SEQUENCE</scope>
    <source>
        <strain evidence="2">BECK_BZ197</strain>
        <strain evidence="4">BECK_BZ198</strain>
        <strain evidence="3">BECK_BZ199</strain>
    </source>
</reference>
<protein>
    <submittedName>
        <fullName evidence="4">Queuosine biosynthesis protein QueC</fullName>
    </submittedName>
</protein>
<dbReference type="EMBL" id="CAADFQ010000117">
    <property type="protein sequence ID" value="VFK35417.1"/>
    <property type="molecule type" value="Genomic_DNA"/>
</dbReference>
<accession>A0A451BG61</accession>
<dbReference type="Pfam" id="PF06508">
    <property type="entry name" value="QueC"/>
    <property type="match status" value="1"/>
</dbReference>
<organism evidence="4">
    <name type="scientific">Candidatus Kentrum sp. MB</name>
    <dbReference type="NCBI Taxonomy" id="2138164"/>
    <lineage>
        <taxon>Bacteria</taxon>
        <taxon>Pseudomonadati</taxon>
        <taxon>Pseudomonadota</taxon>
        <taxon>Gammaproteobacteria</taxon>
        <taxon>Candidatus Kentrum</taxon>
    </lineage>
</organism>
<dbReference type="SUPFAM" id="SSF52402">
    <property type="entry name" value="Adenine nucleotide alpha hydrolases-like"/>
    <property type="match status" value="1"/>
</dbReference>